<proteinExistence type="predicted"/>
<comment type="caution">
    <text evidence="2">The sequence shown here is derived from an EMBL/GenBank/DDBJ whole genome shotgun (WGS) entry which is preliminary data.</text>
</comment>
<sequence>MSTAKEEVWEILRKLALSSEETDRRMQKTDLQMKETDRRMQETDRRMQETDLQMKETDRKLKEVTKAIGRLGNRLGEFVEEMVRPAVVRLFQQRGIAVHQVFRGAYAERDGDAMEIDLLVVNSVDVVLVEVKSELKVDDVKEHMLRLERFKKLFPQYANFHVMGAVAGMVVAEETARFAYRQGLFVLAQSGDTVVIRNDAGFKPVVW</sequence>
<gene>
    <name evidence="2" type="ORF">DM484_11515</name>
</gene>
<accession>A0A2W4R8Z7</accession>
<reference evidence="2 3" key="1">
    <citation type="journal article" date="2018" name="Aquat. Microb. Ecol.">
        <title>Gammaproteobacterial methanotrophs dominate.</title>
        <authorList>
            <person name="Rissanen A.J."/>
            <person name="Saarenheimo J."/>
            <person name="Tiirola M."/>
            <person name="Peura S."/>
            <person name="Aalto S.L."/>
            <person name="Karvinen A."/>
            <person name="Nykanen H."/>
        </authorList>
    </citation>
    <scope>NUCLEOTIDE SEQUENCE [LARGE SCALE GENOMIC DNA]</scope>
    <source>
        <strain evidence="2">AMbin10</strain>
    </source>
</reference>
<dbReference type="PANTHER" id="PTHR38753:SF1">
    <property type="entry name" value="SLR1441 PROTEIN"/>
    <property type="match status" value="1"/>
</dbReference>
<protein>
    <submittedName>
        <fullName evidence="2">DUF3782 domain-containing protein</fullName>
    </submittedName>
</protein>
<dbReference type="SUPFAM" id="SSF52980">
    <property type="entry name" value="Restriction endonuclease-like"/>
    <property type="match status" value="1"/>
</dbReference>
<evidence type="ECO:0000313" key="2">
    <source>
        <dbReference type="EMBL" id="PZN79396.1"/>
    </source>
</evidence>
<organism evidence="2 3">
    <name type="scientific">Candidatus Methylumidiphilus alinenensis</name>
    <dbReference type="NCBI Taxonomy" id="2202197"/>
    <lineage>
        <taxon>Bacteria</taxon>
        <taxon>Pseudomonadati</taxon>
        <taxon>Pseudomonadota</taxon>
        <taxon>Gammaproteobacteria</taxon>
        <taxon>Methylococcales</taxon>
        <taxon>Candidatus Methylumidiphilus</taxon>
    </lineage>
</organism>
<dbReference type="InterPro" id="IPR024271">
    <property type="entry name" value="DUF3782"/>
</dbReference>
<dbReference type="InterPro" id="IPR011335">
    <property type="entry name" value="Restrct_endonuc-II-like"/>
</dbReference>
<dbReference type="AlphaFoldDB" id="A0A2W4R8Z7"/>
<dbReference type="PANTHER" id="PTHR38753">
    <property type="entry name" value="SLR1441 PROTEIN"/>
    <property type="match status" value="1"/>
</dbReference>
<feature type="region of interest" description="Disordered" evidence="1">
    <location>
        <begin position="22"/>
        <end position="50"/>
    </location>
</feature>
<dbReference type="EMBL" id="QJPH01000301">
    <property type="protein sequence ID" value="PZN79396.1"/>
    <property type="molecule type" value="Genomic_DNA"/>
</dbReference>
<dbReference type="Pfam" id="PF12644">
    <property type="entry name" value="DUF3782"/>
    <property type="match status" value="1"/>
</dbReference>
<name>A0A2W4R8Z7_9GAMM</name>
<dbReference type="Proteomes" id="UP000249396">
    <property type="component" value="Unassembled WGS sequence"/>
</dbReference>
<evidence type="ECO:0000313" key="3">
    <source>
        <dbReference type="Proteomes" id="UP000249396"/>
    </source>
</evidence>
<evidence type="ECO:0000256" key="1">
    <source>
        <dbReference type="SAM" id="MobiDB-lite"/>
    </source>
</evidence>